<sequence length="90" mass="9852">MPETVISADEHNWSVGNIVSSTNDMAELHHDESDEDWEGSLAMENTSGTTVLAKEWPNDGEDTFDSDCMEYAPGVVDRDDDSGGSNPRMT</sequence>
<protein>
    <submittedName>
        <fullName evidence="1">Uncharacterized protein</fullName>
    </submittedName>
</protein>
<dbReference type="Proteomes" id="UP001166286">
    <property type="component" value="Unassembled WGS sequence"/>
</dbReference>
<proteinExistence type="predicted"/>
<dbReference type="EMBL" id="JAFEKC020000025">
    <property type="protein sequence ID" value="KAK0507098.1"/>
    <property type="molecule type" value="Genomic_DNA"/>
</dbReference>
<dbReference type="AlphaFoldDB" id="A0AA39QSV3"/>
<name>A0AA39QSV3_9LECA</name>
<comment type="caution">
    <text evidence="1">The sequence shown here is derived from an EMBL/GenBank/DDBJ whole genome shotgun (WGS) entry which is preliminary data.</text>
</comment>
<evidence type="ECO:0000313" key="2">
    <source>
        <dbReference type="Proteomes" id="UP001166286"/>
    </source>
</evidence>
<reference evidence="1" key="1">
    <citation type="submission" date="2023-03" db="EMBL/GenBank/DDBJ databases">
        <title>Complete genome of Cladonia borealis.</title>
        <authorList>
            <person name="Park H."/>
        </authorList>
    </citation>
    <scope>NUCLEOTIDE SEQUENCE</scope>
    <source>
        <strain evidence="1">ANT050790</strain>
    </source>
</reference>
<gene>
    <name evidence="1" type="ORF">JMJ35_010556</name>
</gene>
<accession>A0AA39QSV3</accession>
<evidence type="ECO:0000313" key="1">
    <source>
        <dbReference type="EMBL" id="KAK0507098.1"/>
    </source>
</evidence>
<organism evidence="1 2">
    <name type="scientific">Cladonia borealis</name>
    <dbReference type="NCBI Taxonomy" id="184061"/>
    <lineage>
        <taxon>Eukaryota</taxon>
        <taxon>Fungi</taxon>
        <taxon>Dikarya</taxon>
        <taxon>Ascomycota</taxon>
        <taxon>Pezizomycotina</taxon>
        <taxon>Lecanoromycetes</taxon>
        <taxon>OSLEUM clade</taxon>
        <taxon>Lecanoromycetidae</taxon>
        <taxon>Lecanorales</taxon>
        <taxon>Lecanorineae</taxon>
        <taxon>Cladoniaceae</taxon>
        <taxon>Cladonia</taxon>
    </lineage>
</organism>
<keyword evidence="2" id="KW-1185">Reference proteome</keyword>